<dbReference type="InterPro" id="IPR002818">
    <property type="entry name" value="DJ-1/PfpI"/>
</dbReference>
<comment type="caution">
    <text evidence="6">The sequence shown here is derived from an EMBL/GenBank/DDBJ whole genome shotgun (WGS) entry which is preliminary data.</text>
</comment>
<dbReference type="Gene3D" id="3.40.50.880">
    <property type="match status" value="1"/>
</dbReference>
<proteinExistence type="predicted"/>
<dbReference type="Pfam" id="PF12833">
    <property type="entry name" value="HTH_18"/>
    <property type="match status" value="1"/>
</dbReference>
<keyword evidence="2" id="KW-0238">DNA-binding</keyword>
<dbReference type="Gene3D" id="1.10.10.60">
    <property type="entry name" value="Homeodomain-like"/>
    <property type="match status" value="1"/>
</dbReference>
<evidence type="ECO:0000313" key="7">
    <source>
        <dbReference type="Proteomes" id="UP001500483"/>
    </source>
</evidence>
<dbReference type="RefSeq" id="WP_344928799.1">
    <property type="nucleotide sequence ID" value="NZ_BAAAYK010000038.1"/>
</dbReference>
<feature type="domain" description="HTH araC/xylS-type" evidence="5">
    <location>
        <begin position="221"/>
        <end position="319"/>
    </location>
</feature>
<dbReference type="EMBL" id="BAAAYK010000038">
    <property type="protein sequence ID" value="GAA3360603.1"/>
    <property type="molecule type" value="Genomic_DNA"/>
</dbReference>
<dbReference type="InterPro" id="IPR018060">
    <property type="entry name" value="HTH_AraC"/>
</dbReference>
<dbReference type="InterPro" id="IPR018062">
    <property type="entry name" value="HTH_AraC-typ_CS"/>
</dbReference>
<feature type="region of interest" description="Disordered" evidence="4">
    <location>
        <begin position="332"/>
        <end position="357"/>
    </location>
</feature>
<dbReference type="InterPro" id="IPR009057">
    <property type="entry name" value="Homeodomain-like_sf"/>
</dbReference>
<dbReference type="Pfam" id="PF01965">
    <property type="entry name" value="DJ-1_PfpI"/>
    <property type="match status" value="1"/>
</dbReference>
<accession>A0ABP6RVU1</accession>
<dbReference type="PANTHER" id="PTHR43130:SF3">
    <property type="entry name" value="HTH-TYPE TRANSCRIPTIONAL REGULATOR RV1931C"/>
    <property type="match status" value="1"/>
</dbReference>
<evidence type="ECO:0000256" key="2">
    <source>
        <dbReference type="ARBA" id="ARBA00023125"/>
    </source>
</evidence>
<dbReference type="CDD" id="cd03137">
    <property type="entry name" value="GATase1_AraC_1"/>
    <property type="match status" value="1"/>
</dbReference>
<dbReference type="SUPFAM" id="SSF52317">
    <property type="entry name" value="Class I glutamine amidotransferase-like"/>
    <property type="match status" value="1"/>
</dbReference>
<evidence type="ECO:0000256" key="1">
    <source>
        <dbReference type="ARBA" id="ARBA00023015"/>
    </source>
</evidence>
<dbReference type="SMART" id="SM00342">
    <property type="entry name" value="HTH_ARAC"/>
    <property type="match status" value="1"/>
</dbReference>
<dbReference type="InterPro" id="IPR029062">
    <property type="entry name" value="Class_I_gatase-like"/>
</dbReference>
<dbReference type="SUPFAM" id="SSF46689">
    <property type="entry name" value="Homeodomain-like"/>
    <property type="match status" value="2"/>
</dbReference>
<reference evidence="7" key="1">
    <citation type="journal article" date="2019" name="Int. J. Syst. Evol. Microbiol.">
        <title>The Global Catalogue of Microorganisms (GCM) 10K type strain sequencing project: providing services to taxonomists for standard genome sequencing and annotation.</title>
        <authorList>
            <consortium name="The Broad Institute Genomics Platform"/>
            <consortium name="The Broad Institute Genome Sequencing Center for Infectious Disease"/>
            <person name="Wu L."/>
            <person name="Ma J."/>
        </authorList>
    </citation>
    <scope>NUCLEOTIDE SEQUENCE [LARGE SCALE GENOMIC DNA]</scope>
    <source>
        <strain evidence="7">JCM 9687</strain>
    </source>
</reference>
<evidence type="ECO:0000256" key="3">
    <source>
        <dbReference type="ARBA" id="ARBA00023163"/>
    </source>
</evidence>
<dbReference type="Proteomes" id="UP001500483">
    <property type="component" value="Unassembled WGS sequence"/>
</dbReference>
<organism evidence="6 7">
    <name type="scientific">Saccharopolyspora gregorii</name>
    <dbReference type="NCBI Taxonomy" id="33914"/>
    <lineage>
        <taxon>Bacteria</taxon>
        <taxon>Bacillati</taxon>
        <taxon>Actinomycetota</taxon>
        <taxon>Actinomycetes</taxon>
        <taxon>Pseudonocardiales</taxon>
        <taxon>Pseudonocardiaceae</taxon>
        <taxon>Saccharopolyspora</taxon>
    </lineage>
</organism>
<sequence length="357" mass="37749">MTTASASAHRVAVLPTTGTAPFELGVISAVFGHYLPDLIPRHYDLAVCAEGSAAVPLAGGAVMSTPHGLTELATADTVIVTSRADPHEPPSAELVAALREAGARGARLVSTCTGAFALAAAGVLDERRATTHWRHADLLRTRYPRVEVDPAPLYVDEGDVLTGAGSAASLDLCLHLVRKDLGPALANTVARRLVIPPHREGGQAQYVETPVAGSSADDGVARSMEWALAHLAEPLTVEVLAGAAHMSERSYLRHFARATGSSPMRWLAAQRIGASLALLEKTKDPVDEVAEAVGFESVVTYRYHFSRIMRTSPTAYRRLFHRAPAAAPARALAPRTGWARDAPAISPPAAGRRTAPR</sequence>
<dbReference type="PROSITE" id="PS00041">
    <property type="entry name" value="HTH_ARAC_FAMILY_1"/>
    <property type="match status" value="1"/>
</dbReference>
<keyword evidence="7" id="KW-1185">Reference proteome</keyword>
<evidence type="ECO:0000259" key="5">
    <source>
        <dbReference type="PROSITE" id="PS01124"/>
    </source>
</evidence>
<dbReference type="InterPro" id="IPR052158">
    <property type="entry name" value="INH-QAR"/>
</dbReference>
<dbReference type="PROSITE" id="PS01124">
    <property type="entry name" value="HTH_ARAC_FAMILY_2"/>
    <property type="match status" value="1"/>
</dbReference>
<evidence type="ECO:0000313" key="6">
    <source>
        <dbReference type="EMBL" id="GAA3360603.1"/>
    </source>
</evidence>
<evidence type="ECO:0000256" key="4">
    <source>
        <dbReference type="SAM" id="MobiDB-lite"/>
    </source>
</evidence>
<protein>
    <submittedName>
        <fullName evidence="6">Helix-turn-helix domain-containing protein</fullName>
    </submittedName>
</protein>
<keyword evidence="3" id="KW-0804">Transcription</keyword>
<name>A0ABP6RVU1_9PSEU</name>
<dbReference type="PANTHER" id="PTHR43130">
    <property type="entry name" value="ARAC-FAMILY TRANSCRIPTIONAL REGULATOR"/>
    <property type="match status" value="1"/>
</dbReference>
<keyword evidence="1" id="KW-0805">Transcription regulation</keyword>
<gene>
    <name evidence="6" type="ORF">GCM10020366_41280</name>
</gene>